<reference evidence="1" key="2">
    <citation type="submission" date="2025-09" db="UniProtKB">
        <authorList>
            <consortium name="Ensembl"/>
        </authorList>
    </citation>
    <scope>IDENTIFICATION</scope>
</reference>
<organism evidence="1 2">
    <name type="scientific">Malurus cyaneus samueli</name>
    <dbReference type="NCBI Taxonomy" id="2593467"/>
    <lineage>
        <taxon>Eukaryota</taxon>
        <taxon>Metazoa</taxon>
        <taxon>Chordata</taxon>
        <taxon>Craniata</taxon>
        <taxon>Vertebrata</taxon>
        <taxon>Euteleostomi</taxon>
        <taxon>Archelosauria</taxon>
        <taxon>Archosauria</taxon>
        <taxon>Dinosauria</taxon>
        <taxon>Saurischia</taxon>
        <taxon>Theropoda</taxon>
        <taxon>Coelurosauria</taxon>
        <taxon>Aves</taxon>
        <taxon>Neognathae</taxon>
        <taxon>Neoaves</taxon>
        <taxon>Telluraves</taxon>
        <taxon>Australaves</taxon>
        <taxon>Passeriformes</taxon>
        <taxon>Meliphagoidea</taxon>
        <taxon>Maluridae</taxon>
        <taxon>Malurus</taxon>
    </lineage>
</organism>
<accession>A0A8C5T5W3</accession>
<dbReference type="AlphaFoldDB" id="A0A8C5T5W3"/>
<keyword evidence="2" id="KW-1185">Reference proteome</keyword>
<evidence type="ECO:0000313" key="1">
    <source>
        <dbReference type="Ensembl" id="ENSMCSP00000001766.1"/>
    </source>
</evidence>
<dbReference type="Ensembl" id="ENSMCST00000001807.1">
    <property type="protein sequence ID" value="ENSMCSP00000001766.1"/>
    <property type="gene ID" value="ENSMCSG00000001317.1"/>
</dbReference>
<dbReference type="OrthoDB" id="9905785at2759"/>
<name>A0A8C5T5W3_9PASS</name>
<protein>
    <submittedName>
        <fullName evidence="1">Uncharacterized protein</fullName>
    </submittedName>
</protein>
<proteinExistence type="predicted"/>
<evidence type="ECO:0000313" key="2">
    <source>
        <dbReference type="Proteomes" id="UP000694560"/>
    </source>
</evidence>
<sequence>PRPTLGTTAPWSLSPLGSPQTYLGGSSGLALASPTPLTSLGSKEMKSRWNCGSMTCIMYLICAGSQRSMSSSRASSFSGPLQRCRESPSDPWLCVLSQRSHIPGIQGSCPRHRARARWELGHRQWVTGVV</sequence>
<dbReference type="Proteomes" id="UP000694560">
    <property type="component" value="Unplaced"/>
</dbReference>
<reference evidence="1" key="1">
    <citation type="submission" date="2025-08" db="UniProtKB">
        <authorList>
            <consortium name="Ensembl"/>
        </authorList>
    </citation>
    <scope>IDENTIFICATION</scope>
</reference>